<proteinExistence type="predicted"/>
<comment type="caution">
    <text evidence="3">The sequence shown here is derived from an EMBL/GenBank/DDBJ whole genome shotgun (WGS) entry which is preliminary data.</text>
</comment>
<gene>
    <name evidence="3" type="ORF">GCM10010531_25190</name>
</gene>
<dbReference type="InterPro" id="IPR011009">
    <property type="entry name" value="Kinase-like_dom_sf"/>
</dbReference>
<feature type="compositionally biased region" description="Acidic residues" evidence="1">
    <location>
        <begin position="418"/>
        <end position="432"/>
    </location>
</feature>
<name>A0ABP6P944_9ACTN</name>
<feature type="region of interest" description="Disordered" evidence="1">
    <location>
        <begin position="406"/>
        <end position="432"/>
    </location>
</feature>
<accession>A0ABP6P944</accession>
<dbReference type="Proteomes" id="UP001499924">
    <property type="component" value="Unassembled WGS sequence"/>
</dbReference>
<dbReference type="InterPro" id="IPR025111">
    <property type="entry name" value="DUF4032"/>
</dbReference>
<organism evidence="3 4">
    <name type="scientific">Blastococcus jejuensis</name>
    <dbReference type="NCBI Taxonomy" id="351224"/>
    <lineage>
        <taxon>Bacteria</taxon>
        <taxon>Bacillati</taxon>
        <taxon>Actinomycetota</taxon>
        <taxon>Actinomycetes</taxon>
        <taxon>Geodermatophilales</taxon>
        <taxon>Geodermatophilaceae</taxon>
        <taxon>Blastococcus</taxon>
    </lineage>
</organism>
<dbReference type="RefSeq" id="WP_344689244.1">
    <property type="nucleotide sequence ID" value="NZ_BAAAVV010000005.1"/>
</dbReference>
<feature type="domain" description="DUF4032" evidence="2">
    <location>
        <begin position="226"/>
        <end position="393"/>
    </location>
</feature>
<evidence type="ECO:0000259" key="2">
    <source>
        <dbReference type="Pfam" id="PF13224"/>
    </source>
</evidence>
<dbReference type="SUPFAM" id="SSF56112">
    <property type="entry name" value="Protein kinase-like (PK-like)"/>
    <property type="match status" value="1"/>
</dbReference>
<protein>
    <submittedName>
        <fullName evidence="3">DUF4032 domain-containing protein</fullName>
    </submittedName>
</protein>
<evidence type="ECO:0000256" key="1">
    <source>
        <dbReference type="SAM" id="MobiDB-lite"/>
    </source>
</evidence>
<dbReference type="EMBL" id="BAAAVV010000005">
    <property type="protein sequence ID" value="GAA3170858.1"/>
    <property type="molecule type" value="Genomic_DNA"/>
</dbReference>
<evidence type="ECO:0000313" key="3">
    <source>
        <dbReference type="EMBL" id="GAA3170858.1"/>
    </source>
</evidence>
<evidence type="ECO:0000313" key="4">
    <source>
        <dbReference type="Proteomes" id="UP001499924"/>
    </source>
</evidence>
<keyword evidence="4" id="KW-1185">Reference proteome</keyword>
<reference evidence="4" key="1">
    <citation type="journal article" date="2019" name="Int. J. Syst. Evol. Microbiol.">
        <title>The Global Catalogue of Microorganisms (GCM) 10K type strain sequencing project: providing services to taxonomists for standard genome sequencing and annotation.</title>
        <authorList>
            <consortium name="The Broad Institute Genomics Platform"/>
            <consortium name="The Broad Institute Genome Sequencing Center for Infectious Disease"/>
            <person name="Wu L."/>
            <person name="Ma J."/>
        </authorList>
    </citation>
    <scope>NUCLEOTIDE SEQUENCE [LARGE SCALE GENOMIC DNA]</scope>
    <source>
        <strain evidence="4">JCM 15614</strain>
    </source>
</reference>
<dbReference type="Pfam" id="PF13224">
    <property type="entry name" value="DUF4032"/>
    <property type="match status" value="1"/>
</dbReference>
<sequence length="432" mass="48756">MHFVFSPPAQAAAGLLNLPWEQPLEEWEDDRLTEIPQRGISRHVVRFIAESGEVFALKEIPERLARREYSVLRRIGRMGIPAVDVLGVVVERPDDLDAMLVTRFLDYSSSFRALFANPRGAHLTDRLMDAQVELLVRLHLAGVFWGDCSLSNTLFRFDAGALSAFLVDAETAEIHPQLSVGQREHDLDIAYEKVAAELMDLQAGELLAEDIDPIDAAGDLVNRYRRLWAELTDEEVLQRKEQRYRIGERIRRLNELGFDVDEVELIDDPSGGSRLKLTTRVAEPGHHRRVLFARTGLDVQENQARRLLADIASFRGWLEQAGQRRVPEAVAASRWLAEIYEPVVRAIPAHLRTRLDQAEIFHEILEHRWFLSEAAGVDVGTTAAARDYFDRVLPEVPEDLVTPVSAMTDPEGPIGSEGFDDPEATAPDFDEF</sequence>